<reference evidence="3" key="2">
    <citation type="submission" date="2010-07" db="EMBL/GenBank/DDBJ databases">
        <authorList>
            <consortium name="The Broad Institute Genome Sequencing Platform"/>
            <consortium name="Broad Institute Genome Sequencing Center for Infectious Disease"/>
            <person name="Ma L.-J."/>
            <person name="Dead R."/>
            <person name="Young S."/>
            <person name="Zeng Q."/>
            <person name="Koehrsen M."/>
            <person name="Alvarado L."/>
            <person name="Berlin A."/>
            <person name="Chapman S.B."/>
            <person name="Chen Z."/>
            <person name="Freedman E."/>
            <person name="Gellesch M."/>
            <person name="Goldberg J."/>
            <person name="Griggs A."/>
            <person name="Gujja S."/>
            <person name="Heilman E.R."/>
            <person name="Heiman D."/>
            <person name="Hepburn T."/>
            <person name="Howarth C."/>
            <person name="Jen D."/>
            <person name="Larson L."/>
            <person name="Mehta T."/>
            <person name="Neiman D."/>
            <person name="Pearson M."/>
            <person name="Roberts A."/>
            <person name="Saif S."/>
            <person name="Shea T."/>
            <person name="Shenoy N."/>
            <person name="Sisk P."/>
            <person name="Stolte C."/>
            <person name="Sykes S."/>
            <person name="Walk T."/>
            <person name="White J."/>
            <person name="Yandava C."/>
            <person name="Haas B."/>
            <person name="Nusbaum C."/>
            <person name="Birren B."/>
        </authorList>
    </citation>
    <scope>NUCLEOTIDE SEQUENCE</scope>
    <source>
        <strain evidence="3">R3-111a-1</strain>
    </source>
</reference>
<dbReference type="eggNOG" id="ENOG502SW5S">
    <property type="taxonomic scope" value="Eukaryota"/>
</dbReference>
<gene>
    <name evidence="4" type="primary">20349119</name>
    <name evidence="3" type="ORF">GGTG_08661</name>
</gene>
<reference evidence="4" key="4">
    <citation type="journal article" date="2015" name="G3 (Bethesda)">
        <title>Genome sequences of three phytopathogenic species of the Magnaporthaceae family of fungi.</title>
        <authorList>
            <person name="Okagaki L.H."/>
            <person name="Nunes C.C."/>
            <person name="Sailsbery J."/>
            <person name="Clay B."/>
            <person name="Brown D."/>
            <person name="John T."/>
            <person name="Oh Y."/>
            <person name="Young N."/>
            <person name="Fitzgerald M."/>
            <person name="Haas B.J."/>
            <person name="Zeng Q."/>
            <person name="Young S."/>
            <person name="Adiconis X."/>
            <person name="Fan L."/>
            <person name="Levin J.Z."/>
            <person name="Mitchell T.K."/>
            <person name="Okubara P.A."/>
            <person name="Farman M.L."/>
            <person name="Kohn L.M."/>
            <person name="Birren B."/>
            <person name="Ma L.-J."/>
            <person name="Dean R.A."/>
        </authorList>
    </citation>
    <scope>NUCLEOTIDE SEQUENCE</scope>
    <source>
        <strain evidence="4">R3-111a-1</strain>
    </source>
</reference>
<dbReference type="RefSeq" id="XP_009224767.1">
    <property type="nucleotide sequence ID" value="XM_009226503.1"/>
</dbReference>
<keyword evidence="2" id="KW-0812">Transmembrane</keyword>
<dbReference type="EnsemblFungi" id="EJT74823">
    <property type="protein sequence ID" value="EJT74823"/>
    <property type="gene ID" value="GGTG_08661"/>
</dbReference>
<dbReference type="VEuPathDB" id="FungiDB:GGTG_08661"/>
<keyword evidence="5" id="KW-1185">Reference proteome</keyword>
<reference evidence="4" key="5">
    <citation type="submission" date="2018-04" db="UniProtKB">
        <authorList>
            <consortium name="EnsemblFungi"/>
        </authorList>
    </citation>
    <scope>IDENTIFICATION</scope>
    <source>
        <strain evidence="4">R3-111a-1</strain>
    </source>
</reference>
<evidence type="ECO:0000313" key="3">
    <source>
        <dbReference type="EMBL" id="EJT74823.1"/>
    </source>
</evidence>
<proteinExistence type="predicted"/>
<dbReference type="GeneID" id="20349119"/>
<evidence type="ECO:0000313" key="5">
    <source>
        <dbReference type="Proteomes" id="UP000006039"/>
    </source>
</evidence>
<reference evidence="3" key="3">
    <citation type="submission" date="2010-09" db="EMBL/GenBank/DDBJ databases">
        <title>Annotation of Gaeumannomyces graminis var. tritici R3-111a-1.</title>
        <authorList>
            <consortium name="The Broad Institute Genome Sequencing Platform"/>
            <person name="Ma L.-J."/>
            <person name="Dead R."/>
            <person name="Young S.K."/>
            <person name="Zeng Q."/>
            <person name="Gargeya S."/>
            <person name="Fitzgerald M."/>
            <person name="Haas B."/>
            <person name="Abouelleil A."/>
            <person name="Alvarado L."/>
            <person name="Arachchi H.M."/>
            <person name="Berlin A."/>
            <person name="Brown A."/>
            <person name="Chapman S.B."/>
            <person name="Chen Z."/>
            <person name="Dunbar C."/>
            <person name="Freedman E."/>
            <person name="Gearin G."/>
            <person name="Gellesch M."/>
            <person name="Goldberg J."/>
            <person name="Griggs A."/>
            <person name="Gujja S."/>
            <person name="Heiman D."/>
            <person name="Howarth C."/>
            <person name="Larson L."/>
            <person name="Lui A."/>
            <person name="MacDonald P.J.P."/>
            <person name="Mehta T."/>
            <person name="Montmayeur A."/>
            <person name="Murphy C."/>
            <person name="Neiman D."/>
            <person name="Pearson M."/>
            <person name="Priest M."/>
            <person name="Roberts A."/>
            <person name="Saif S."/>
            <person name="Shea T."/>
            <person name="Shenoy N."/>
            <person name="Sisk P."/>
            <person name="Stolte C."/>
            <person name="Sykes S."/>
            <person name="Yandava C."/>
            <person name="Wortman J."/>
            <person name="Nusbaum C."/>
            <person name="Birren B."/>
        </authorList>
    </citation>
    <scope>NUCLEOTIDE SEQUENCE</scope>
    <source>
        <strain evidence="3">R3-111a-1</strain>
    </source>
</reference>
<reference evidence="5" key="1">
    <citation type="submission" date="2010-07" db="EMBL/GenBank/DDBJ databases">
        <title>The genome sequence of Gaeumannomyces graminis var. tritici strain R3-111a-1.</title>
        <authorList>
            <consortium name="The Broad Institute Genome Sequencing Platform"/>
            <person name="Ma L.-J."/>
            <person name="Dead R."/>
            <person name="Young S."/>
            <person name="Zeng Q."/>
            <person name="Koehrsen M."/>
            <person name="Alvarado L."/>
            <person name="Berlin A."/>
            <person name="Chapman S.B."/>
            <person name="Chen Z."/>
            <person name="Freedman E."/>
            <person name="Gellesch M."/>
            <person name="Goldberg J."/>
            <person name="Griggs A."/>
            <person name="Gujja S."/>
            <person name="Heilman E.R."/>
            <person name="Heiman D."/>
            <person name="Hepburn T."/>
            <person name="Howarth C."/>
            <person name="Jen D."/>
            <person name="Larson L."/>
            <person name="Mehta T."/>
            <person name="Neiman D."/>
            <person name="Pearson M."/>
            <person name="Roberts A."/>
            <person name="Saif S."/>
            <person name="Shea T."/>
            <person name="Shenoy N."/>
            <person name="Sisk P."/>
            <person name="Stolte C."/>
            <person name="Sykes S."/>
            <person name="Walk T."/>
            <person name="White J."/>
            <person name="Yandava C."/>
            <person name="Haas B."/>
            <person name="Nusbaum C."/>
            <person name="Birren B."/>
        </authorList>
    </citation>
    <scope>NUCLEOTIDE SEQUENCE [LARGE SCALE GENOMIC DNA]</scope>
    <source>
        <strain evidence="5">R3-111a-1</strain>
    </source>
</reference>
<evidence type="ECO:0000313" key="4">
    <source>
        <dbReference type="EnsemblFungi" id="EJT74823"/>
    </source>
</evidence>
<dbReference type="STRING" id="644352.J3P572"/>
<feature type="transmembrane region" description="Helical" evidence="2">
    <location>
        <begin position="112"/>
        <end position="138"/>
    </location>
</feature>
<keyword evidence="2" id="KW-0472">Membrane</keyword>
<feature type="compositionally biased region" description="Low complexity" evidence="1">
    <location>
        <begin position="140"/>
        <end position="155"/>
    </location>
</feature>
<dbReference type="HOGENOM" id="CLU_1396402_0_0_1"/>
<name>J3P572_GAET3</name>
<sequence length="195" mass="20511">MVLFYISSFVSSGRETPTAFSAAWLFAPAMANYCNTPDHSGLQVVPQQYEGLQVVADHGIEVGTSGTTQPWGRPTAKDGKLQAQERGGSGIDAPVAPTMPPSTIRGLRKRTFYLVVGILGFVTIAAAVGGGVGGSIAARNASQSSQQSPAPTSRPKTSPVLQESALAALNWRDPSNDMLHQVYFQSKDGSIMESA</sequence>
<evidence type="ECO:0000256" key="1">
    <source>
        <dbReference type="SAM" id="MobiDB-lite"/>
    </source>
</evidence>
<dbReference type="AlphaFoldDB" id="J3P572"/>
<dbReference type="EMBL" id="GL385398">
    <property type="protein sequence ID" value="EJT74823.1"/>
    <property type="molecule type" value="Genomic_DNA"/>
</dbReference>
<evidence type="ECO:0000256" key="2">
    <source>
        <dbReference type="SAM" id="Phobius"/>
    </source>
</evidence>
<accession>J3P572</accession>
<keyword evidence="2" id="KW-1133">Transmembrane helix</keyword>
<organism evidence="3">
    <name type="scientific">Gaeumannomyces tritici (strain R3-111a-1)</name>
    <name type="common">Wheat and barley take-all root rot fungus</name>
    <name type="synonym">Gaeumannomyces graminis var. tritici</name>
    <dbReference type="NCBI Taxonomy" id="644352"/>
    <lineage>
        <taxon>Eukaryota</taxon>
        <taxon>Fungi</taxon>
        <taxon>Dikarya</taxon>
        <taxon>Ascomycota</taxon>
        <taxon>Pezizomycotina</taxon>
        <taxon>Sordariomycetes</taxon>
        <taxon>Sordariomycetidae</taxon>
        <taxon>Magnaporthales</taxon>
        <taxon>Magnaporthaceae</taxon>
        <taxon>Gaeumannomyces</taxon>
    </lineage>
</organism>
<protein>
    <submittedName>
        <fullName evidence="3 4">Uncharacterized protein</fullName>
    </submittedName>
</protein>
<dbReference type="Proteomes" id="UP000006039">
    <property type="component" value="Unassembled WGS sequence"/>
</dbReference>
<feature type="region of interest" description="Disordered" evidence="1">
    <location>
        <begin position="140"/>
        <end position="160"/>
    </location>
</feature>